<evidence type="ECO:0000313" key="2">
    <source>
        <dbReference type="Proteomes" id="UP000023152"/>
    </source>
</evidence>
<dbReference type="Proteomes" id="UP000023152">
    <property type="component" value="Unassembled WGS sequence"/>
</dbReference>
<name>X6M4H6_RETFI</name>
<accession>X6M4H6</accession>
<proteinExistence type="predicted"/>
<keyword evidence="2" id="KW-1185">Reference proteome</keyword>
<comment type="caution">
    <text evidence="1">The sequence shown here is derived from an EMBL/GenBank/DDBJ whole genome shotgun (WGS) entry which is preliminary data.</text>
</comment>
<dbReference type="EMBL" id="ASPP01024654">
    <property type="protein sequence ID" value="ETO08829.1"/>
    <property type="molecule type" value="Genomic_DNA"/>
</dbReference>
<sequence length="80" mass="9310">MTSIDLSISMKKEEEEKEKKETVKLSLDFASTWCEGDIIEVRNLLENSECLEWNGYLGIIKDIKNDEICIIELLDKMKIL</sequence>
<evidence type="ECO:0000313" key="1">
    <source>
        <dbReference type="EMBL" id="ETO08829.1"/>
    </source>
</evidence>
<organism evidence="1 2">
    <name type="scientific">Reticulomyxa filosa</name>
    <dbReference type="NCBI Taxonomy" id="46433"/>
    <lineage>
        <taxon>Eukaryota</taxon>
        <taxon>Sar</taxon>
        <taxon>Rhizaria</taxon>
        <taxon>Retaria</taxon>
        <taxon>Foraminifera</taxon>
        <taxon>Monothalamids</taxon>
        <taxon>Reticulomyxidae</taxon>
        <taxon>Reticulomyxa</taxon>
    </lineage>
</organism>
<protein>
    <submittedName>
        <fullName evidence="1">Uncharacterized protein</fullName>
    </submittedName>
</protein>
<dbReference type="AlphaFoldDB" id="X6M4H6"/>
<gene>
    <name evidence="1" type="ORF">RFI_28559</name>
</gene>
<reference evidence="1 2" key="1">
    <citation type="journal article" date="2013" name="Curr. Biol.">
        <title>The Genome of the Foraminiferan Reticulomyxa filosa.</title>
        <authorList>
            <person name="Glockner G."/>
            <person name="Hulsmann N."/>
            <person name="Schleicher M."/>
            <person name="Noegel A.A."/>
            <person name="Eichinger L."/>
            <person name="Gallinger C."/>
            <person name="Pawlowski J."/>
            <person name="Sierra R."/>
            <person name="Euteneuer U."/>
            <person name="Pillet L."/>
            <person name="Moustafa A."/>
            <person name="Platzer M."/>
            <person name="Groth M."/>
            <person name="Szafranski K."/>
            <person name="Schliwa M."/>
        </authorList>
    </citation>
    <scope>NUCLEOTIDE SEQUENCE [LARGE SCALE GENOMIC DNA]</scope>
</reference>